<dbReference type="PRINTS" id="PR00449">
    <property type="entry name" value="RASTRNSFRMNG"/>
</dbReference>
<dbReference type="PANTHER" id="PTHR24070">
    <property type="entry name" value="RAS, DI-RAS, AND RHEB FAMILY MEMBERS OF SMALL GTPASE SUPERFAMILY"/>
    <property type="match status" value="1"/>
</dbReference>
<reference evidence="3 4" key="1">
    <citation type="journal article" date="2013" name="PLoS ONE">
        <title>Predicting the Proteins of Angomonas deanei, Strigomonas culicis and Their Respective Endosymbionts Reveals New Aspects of the Trypanosomatidae Family.</title>
        <authorList>
            <person name="Motta M.C."/>
            <person name="Martins A.C."/>
            <person name="de Souza S.S."/>
            <person name="Catta-Preta C.M."/>
            <person name="Silva R."/>
            <person name="Klein C.C."/>
            <person name="de Almeida L.G."/>
            <person name="de Lima Cunha O."/>
            <person name="Ciapina L.P."/>
            <person name="Brocchi M."/>
            <person name="Colabardini A.C."/>
            <person name="de Araujo Lima B."/>
            <person name="Machado C.R."/>
            <person name="de Almeida Soares C.M."/>
            <person name="Probst C.M."/>
            <person name="de Menezes C.B."/>
            <person name="Thompson C.E."/>
            <person name="Bartholomeu D.C."/>
            <person name="Gradia D.F."/>
            <person name="Pavoni D.P."/>
            <person name="Grisard E.C."/>
            <person name="Fantinatti-Garboggini F."/>
            <person name="Marchini F.K."/>
            <person name="Rodrigues-Luiz G.F."/>
            <person name="Wagner G."/>
            <person name="Goldman G.H."/>
            <person name="Fietto J.L."/>
            <person name="Elias M.C."/>
            <person name="Goldman M.H."/>
            <person name="Sagot M.F."/>
            <person name="Pereira M."/>
            <person name="Stoco P.H."/>
            <person name="de Mendonca-Neto R.P."/>
            <person name="Teixeira S.M."/>
            <person name="Maciel T.E."/>
            <person name="de Oliveira Mendes T.A."/>
            <person name="Urmenyi T.P."/>
            <person name="de Souza W."/>
            <person name="Schenkman S."/>
            <person name="de Vasconcelos A.T."/>
        </authorList>
    </citation>
    <scope>NUCLEOTIDE SEQUENCE [LARGE SCALE GENOMIC DNA]</scope>
</reference>
<dbReference type="InterPro" id="IPR027417">
    <property type="entry name" value="P-loop_NTPase"/>
</dbReference>
<dbReference type="NCBIfam" id="TIGR00231">
    <property type="entry name" value="small_GTP"/>
    <property type="match status" value="1"/>
</dbReference>
<evidence type="ECO:0000256" key="2">
    <source>
        <dbReference type="ARBA" id="ARBA00023134"/>
    </source>
</evidence>
<dbReference type="SMART" id="SM00173">
    <property type="entry name" value="RAS"/>
    <property type="match status" value="1"/>
</dbReference>
<dbReference type="AlphaFoldDB" id="S9VMW2"/>
<comment type="caution">
    <text evidence="3">The sequence shown here is derived from an EMBL/GenBank/DDBJ whole genome shotgun (WGS) entry which is preliminary data.</text>
</comment>
<evidence type="ECO:0000313" key="3">
    <source>
        <dbReference type="EMBL" id="EPY24580.1"/>
    </source>
</evidence>
<dbReference type="PROSITE" id="PS51421">
    <property type="entry name" value="RAS"/>
    <property type="match status" value="1"/>
</dbReference>
<proteinExistence type="predicted"/>
<organism evidence="3 4">
    <name type="scientific">Strigomonas culicis</name>
    <dbReference type="NCBI Taxonomy" id="28005"/>
    <lineage>
        <taxon>Eukaryota</taxon>
        <taxon>Discoba</taxon>
        <taxon>Euglenozoa</taxon>
        <taxon>Kinetoplastea</taxon>
        <taxon>Metakinetoplastina</taxon>
        <taxon>Trypanosomatida</taxon>
        <taxon>Trypanosomatidae</taxon>
        <taxon>Strigomonadinae</taxon>
        <taxon>Strigomonas</taxon>
    </lineage>
</organism>
<dbReference type="GO" id="GO:0007165">
    <property type="term" value="P:signal transduction"/>
    <property type="evidence" value="ECO:0007669"/>
    <property type="project" value="InterPro"/>
</dbReference>
<dbReference type="GO" id="GO:0005525">
    <property type="term" value="F:GTP binding"/>
    <property type="evidence" value="ECO:0007669"/>
    <property type="project" value="UniProtKB-KW"/>
</dbReference>
<dbReference type="InterPro" id="IPR005225">
    <property type="entry name" value="Small_GTP-bd"/>
</dbReference>
<dbReference type="SMART" id="SM00174">
    <property type="entry name" value="RHO"/>
    <property type="match status" value="1"/>
</dbReference>
<dbReference type="SUPFAM" id="SSF52540">
    <property type="entry name" value="P-loop containing nucleoside triphosphate hydrolases"/>
    <property type="match status" value="1"/>
</dbReference>
<dbReference type="InterPro" id="IPR001806">
    <property type="entry name" value="Small_GTPase"/>
</dbReference>
<dbReference type="GO" id="GO:0016020">
    <property type="term" value="C:membrane"/>
    <property type="evidence" value="ECO:0007669"/>
    <property type="project" value="InterPro"/>
</dbReference>
<protein>
    <submittedName>
        <fullName evidence="3">Ras family, other</fullName>
    </submittedName>
</protein>
<sequence>MDTLSIVFLGSSGVGKSSLCLQFCQRYFCGSYEPTLEDAHLTAVTYDDRTVHTPIIDVGGGDSLQALREELLVRDVAFALVYSITERESFSAACHLFAQLQHARQGGAAHCVLVGNKADQHIHRVVALEEGAKFGAEKGIPFVEVSATSYTSTARLFRALVRFSYAGAICNVRCGGPPGGRRGTHLSRVSTSREEKASCEGVV</sequence>
<dbReference type="Pfam" id="PF00071">
    <property type="entry name" value="Ras"/>
    <property type="match status" value="1"/>
</dbReference>
<dbReference type="InterPro" id="IPR020849">
    <property type="entry name" value="Small_GTPase_Ras-type"/>
</dbReference>
<evidence type="ECO:0000313" key="4">
    <source>
        <dbReference type="Proteomes" id="UP000015354"/>
    </source>
</evidence>
<evidence type="ECO:0000256" key="1">
    <source>
        <dbReference type="ARBA" id="ARBA00022741"/>
    </source>
</evidence>
<dbReference type="EMBL" id="ATMH01007109">
    <property type="protein sequence ID" value="EPY24580.1"/>
    <property type="molecule type" value="Genomic_DNA"/>
</dbReference>
<dbReference type="SMART" id="SM00175">
    <property type="entry name" value="RAB"/>
    <property type="match status" value="1"/>
</dbReference>
<dbReference type="OrthoDB" id="5976022at2759"/>
<dbReference type="Gene3D" id="3.40.50.300">
    <property type="entry name" value="P-loop containing nucleotide triphosphate hydrolases"/>
    <property type="match status" value="1"/>
</dbReference>
<gene>
    <name evidence="3" type="ORF">STCU_07109</name>
</gene>
<accession>S9VMW2</accession>
<dbReference type="GO" id="GO:0003924">
    <property type="term" value="F:GTPase activity"/>
    <property type="evidence" value="ECO:0007669"/>
    <property type="project" value="InterPro"/>
</dbReference>
<dbReference type="PROSITE" id="PS51419">
    <property type="entry name" value="RAB"/>
    <property type="match status" value="1"/>
</dbReference>
<keyword evidence="2" id="KW-0342">GTP-binding</keyword>
<keyword evidence="1" id="KW-0547">Nucleotide-binding</keyword>
<name>S9VMW2_9TRYP</name>
<keyword evidence="4" id="KW-1185">Reference proteome</keyword>
<dbReference type="Proteomes" id="UP000015354">
    <property type="component" value="Unassembled WGS sequence"/>
</dbReference>